<dbReference type="PANTHER" id="PTHR12128:SF66">
    <property type="entry name" value="4-HYDROXY-2-OXOGLUTARATE ALDOLASE, MITOCHONDRIAL"/>
    <property type="match status" value="1"/>
</dbReference>
<keyword evidence="5" id="KW-1185">Reference proteome</keyword>
<evidence type="ECO:0000256" key="1">
    <source>
        <dbReference type="ARBA" id="ARBA00007592"/>
    </source>
</evidence>
<gene>
    <name evidence="4" type="ORF">GCM10009681_05820</name>
</gene>
<dbReference type="EMBL" id="BAAALS010000002">
    <property type="protein sequence ID" value="GAA1737974.1"/>
    <property type="molecule type" value="Genomic_DNA"/>
</dbReference>
<dbReference type="PIRSF" id="PIRSF001365">
    <property type="entry name" value="DHDPS"/>
    <property type="match status" value="1"/>
</dbReference>
<organism evidence="4 5">
    <name type="scientific">Luedemannella helvata</name>
    <dbReference type="NCBI Taxonomy" id="349315"/>
    <lineage>
        <taxon>Bacteria</taxon>
        <taxon>Bacillati</taxon>
        <taxon>Actinomycetota</taxon>
        <taxon>Actinomycetes</taxon>
        <taxon>Micromonosporales</taxon>
        <taxon>Micromonosporaceae</taxon>
        <taxon>Luedemannella</taxon>
    </lineage>
</organism>
<name>A0ABP4VVH6_9ACTN</name>
<dbReference type="Proteomes" id="UP001500655">
    <property type="component" value="Unassembled WGS sequence"/>
</dbReference>
<protein>
    <submittedName>
        <fullName evidence="4">Dihydrodipicolinate synthase family protein</fullName>
    </submittedName>
</protein>
<evidence type="ECO:0000313" key="4">
    <source>
        <dbReference type="EMBL" id="GAA1737974.1"/>
    </source>
</evidence>
<dbReference type="InterPro" id="IPR013785">
    <property type="entry name" value="Aldolase_TIM"/>
</dbReference>
<evidence type="ECO:0000256" key="2">
    <source>
        <dbReference type="ARBA" id="ARBA00023239"/>
    </source>
</evidence>
<dbReference type="Gene3D" id="3.20.20.70">
    <property type="entry name" value="Aldolase class I"/>
    <property type="match status" value="1"/>
</dbReference>
<dbReference type="PANTHER" id="PTHR12128">
    <property type="entry name" value="DIHYDRODIPICOLINATE SYNTHASE"/>
    <property type="match status" value="1"/>
</dbReference>
<sequence>MTTTRVLVPPPASGVIPPMVTPLLPSGEPDLDSLDSLIDHLIGQGVTGLLALGSCGENGALTRDERLAVADRAVRRVAGRVHLMIGVPALGTREAVVDATTYARMGADAVLVPPTFVFPHSPAELADHFRAVAAAAGDTAVLAYNIPTRVNVNLEPSLLRELAAEGAIAGTKDSSGNVEAQRMLAEQTADLADFRRYTGSEFAIDGLLLGGFHGAVPGLANAFAPLHVELANRAAAGDWKGAAAVQGRIVGLFALYQHPLPGGSFSAAVVGSLKEALVQQGIIQHATTAHPFAQVDDGMREHVRSVLAAAADPKE</sequence>
<evidence type="ECO:0000313" key="5">
    <source>
        <dbReference type="Proteomes" id="UP001500655"/>
    </source>
</evidence>
<dbReference type="RefSeq" id="WP_344076450.1">
    <property type="nucleotide sequence ID" value="NZ_BAAALS010000002.1"/>
</dbReference>
<comment type="similarity">
    <text evidence="1 3">Belongs to the DapA family.</text>
</comment>
<proteinExistence type="inferred from homology"/>
<evidence type="ECO:0000256" key="3">
    <source>
        <dbReference type="PIRNR" id="PIRNR001365"/>
    </source>
</evidence>
<dbReference type="SUPFAM" id="SSF51569">
    <property type="entry name" value="Aldolase"/>
    <property type="match status" value="1"/>
</dbReference>
<dbReference type="SMART" id="SM01130">
    <property type="entry name" value="DHDPS"/>
    <property type="match status" value="1"/>
</dbReference>
<accession>A0ABP4VVH6</accession>
<dbReference type="PRINTS" id="PR00146">
    <property type="entry name" value="DHPICSNTHASE"/>
</dbReference>
<dbReference type="CDD" id="cd00408">
    <property type="entry name" value="DHDPS-like"/>
    <property type="match status" value="1"/>
</dbReference>
<reference evidence="5" key="1">
    <citation type="journal article" date="2019" name="Int. J. Syst. Evol. Microbiol.">
        <title>The Global Catalogue of Microorganisms (GCM) 10K type strain sequencing project: providing services to taxonomists for standard genome sequencing and annotation.</title>
        <authorList>
            <consortium name="The Broad Institute Genomics Platform"/>
            <consortium name="The Broad Institute Genome Sequencing Center for Infectious Disease"/>
            <person name="Wu L."/>
            <person name="Ma J."/>
        </authorList>
    </citation>
    <scope>NUCLEOTIDE SEQUENCE [LARGE SCALE GENOMIC DNA]</scope>
    <source>
        <strain evidence="5">JCM 13249</strain>
    </source>
</reference>
<comment type="caution">
    <text evidence="4">The sequence shown here is derived from an EMBL/GenBank/DDBJ whole genome shotgun (WGS) entry which is preliminary data.</text>
</comment>
<keyword evidence="2 3" id="KW-0456">Lyase</keyword>
<dbReference type="Pfam" id="PF00701">
    <property type="entry name" value="DHDPS"/>
    <property type="match status" value="1"/>
</dbReference>
<dbReference type="InterPro" id="IPR002220">
    <property type="entry name" value="DapA-like"/>
</dbReference>